<dbReference type="EMBL" id="JBHUDC010000003">
    <property type="protein sequence ID" value="MFD1513094.1"/>
    <property type="molecule type" value="Genomic_DNA"/>
</dbReference>
<comment type="caution">
    <text evidence="2">The sequence shown here is derived from an EMBL/GenBank/DDBJ whole genome shotgun (WGS) entry which is preliminary data.</text>
</comment>
<evidence type="ECO:0000313" key="3">
    <source>
        <dbReference type="Proteomes" id="UP001597187"/>
    </source>
</evidence>
<evidence type="ECO:0008006" key="4">
    <source>
        <dbReference type="Google" id="ProtNLM"/>
    </source>
</evidence>
<feature type="region of interest" description="Disordered" evidence="1">
    <location>
        <begin position="240"/>
        <end position="277"/>
    </location>
</feature>
<protein>
    <recommendedName>
        <fullName evidence="4">Outer membrane lipoprotein-sorting protein</fullName>
    </recommendedName>
</protein>
<sequence length="277" mass="30109">MRPPRLAVVLALCCLLAGCNAFSPAGTSDHTAPSVGVTPADVPRLASDPVAPGVTGEAVTNRSALLAAHRATLADRPVTVTQVRRATAANGTLLYERHVERRYAANRSVGGVTRRTVGLDADPNVTYWQDRGVRLSRYEGDPPRYERRPVGRLPAPDVHACDELRALDGVWVPVETRSLGDRDGRDRFRVTVSSPDDGPDPTTFVVDEDGFVGEIRRTQRTGLYAGERVFEDVTIETVTRYSLDDGPLDRPEWLPDARDATGERPAATSERTPTASD</sequence>
<evidence type="ECO:0000313" key="2">
    <source>
        <dbReference type="EMBL" id="MFD1513094.1"/>
    </source>
</evidence>
<gene>
    <name evidence="2" type="ORF">ACFSBT_07380</name>
</gene>
<accession>A0ABD6ATI9</accession>
<dbReference type="Proteomes" id="UP001597187">
    <property type="component" value="Unassembled WGS sequence"/>
</dbReference>
<dbReference type="RefSeq" id="WP_250873059.1">
    <property type="nucleotide sequence ID" value="NZ_JALXFV010000003.1"/>
</dbReference>
<name>A0ABD6ATI9_9EURY</name>
<organism evidence="2 3">
    <name type="scientific">Halomarina rubra</name>
    <dbReference type="NCBI Taxonomy" id="2071873"/>
    <lineage>
        <taxon>Archaea</taxon>
        <taxon>Methanobacteriati</taxon>
        <taxon>Methanobacteriota</taxon>
        <taxon>Stenosarchaea group</taxon>
        <taxon>Halobacteria</taxon>
        <taxon>Halobacteriales</taxon>
        <taxon>Natronomonadaceae</taxon>
        <taxon>Halomarina</taxon>
    </lineage>
</organism>
<keyword evidence="3" id="KW-1185">Reference proteome</keyword>
<feature type="compositionally biased region" description="Basic and acidic residues" evidence="1">
    <location>
        <begin position="247"/>
        <end position="262"/>
    </location>
</feature>
<dbReference type="PROSITE" id="PS51257">
    <property type="entry name" value="PROKAR_LIPOPROTEIN"/>
    <property type="match status" value="1"/>
</dbReference>
<proteinExistence type="predicted"/>
<evidence type="ECO:0000256" key="1">
    <source>
        <dbReference type="SAM" id="MobiDB-lite"/>
    </source>
</evidence>
<dbReference type="AlphaFoldDB" id="A0ABD6ATI9"/>
<reference evidence="2 3" key="1">
    <citation type="journal article" date="2019" name="Int. J. Syst. Evol. Microbiol.">
        <title>The Global Catalogue of Microorganisms (GCM) 10K type strain sequencing project: providing services to taxonomists for standard genome sequencing and annotation.</title>
        <authorList>
            <consortium name="The Broad Institute Genomics Platform"/>
            <consortium name="The Broad Institute Genome Sequencing Center for Infectious Disease"/>
            <person name="Wu L."/>
            <person name="Ma J."/>
        </authorList>
    </citation>
    <scope>NUCLEOTIDE SEQUENCE [LARGE SCALE GENOMIC DNA]</scope>
    <source>
        <strain evidence="2 3">CGMCC 1.12563</strain>
    </source>
</reference>